<dbReference type="InterPro" id="IPR006614">
    <property type="entry name" value="Peroxin/Ferlin"/>
</dbReference>
<dbReference type="GO" id="GO:0005778">
    <property type="term" value="C:peroxisomal membrane"/>
    <property type="evidence" value="ECO:0007669"/>
    <property type="project" value="UniProtKB-ARBA"/>
</dbReference>
<keyword evidence="2" id="KW-0812">Transmembrane</keyword>
<dbReference type="PANTHER" id="PTHR31679:SF2">
    <property type="entry name" value="PEROXISOMAL MEMBRANE PROTEIN PEX30-RELATED"/>
    <property type="match status" value="1"/>
</dbReference>
<dbReference type="PANTHER" id="PTHR31679">
    <property type="entry name" value="PEROXISOMAL MEMBRANE PROTEIN PEX30-RELATED"/>
    <property type="match status" value="1"/>
</dbReference>
<dbReference type="KEGG" id="cthr:CTHT_0045840"/>
<dbReference type="STRING" id="759272.G0S9G8"/>
<evidence type="ECO:0000256" key="5">
    <source>
        <dbReference type="SAM" id="MobiDB-lite"/>
    </source>
</evidence>
<gene>
    <name evidence="7" type="ORF">CTHT_0045840</name>
</gene>
<dbReference type="InterPro" id="IPR052646">
    <property type="entry name" value="Peroxisomal_PEX28-32"/>
</dbReference>
<sequence length="739" mass="80250">MAAFDPPFLKHMATARNQRGEPMDASSLRSSSETTRAQNDAGPTTFMGAPTPTYAAFSPTPMPGGSANFAAAAKRRSTILVHQKSPLLLATPPQVTRALAYSHPFILVLNRVLGLITWSSGDPWQSFLMLCGFWIVMILGDKIVQWLTPLLLVFCLIAGMWGRRFSPLSSSSWGEPGPGAGGDSGAAAARRAKNLSVNSVPDKKGGAVGGKTGTPNGHVRNASVADGATARHQKTLDEMVEVLKQFSTRCEILLEPLMELTEFLSTQRTPTSATTRPALIALLVRVFWWLPVWLVLASERVGLITTHRVVLVCGTVLLSWHSRPMRVTRTVLWRSVAVRRLVALVTGLPLDIPGVGMSQHPPAGKATATASTANSTAGKAPADGQTTGLRNHLSQESELTKAIRRTHRREKSTGVRFTFVVYENQRRWFGLGWTNKMLPTERDVWTDEHNNPVPSIDQFELPEVEDGGNVRWQWVEGSRWRVEGVPDEIAMPEDGKGDWDYDKPEAIMGWVFYDNMNGRRGLDGWNRFTRRRKWYRDAELVEIDHTDVDNNATPNPSTDADASTSSDQANTPRPLHTPTASSSSVPTVGRNTPDPSSSDANTPPTPPNQPNREPDDDPIETDSVFSTSSRSLFPFPSLAFRRRVSGMGPMPAGDTASTSSGSMTGTRPQQIPHRRVFSSSSSVGSISGASARSRRTSSAAAEDDAAILGTRARIAVQEAGEGASASSWGIGDDVRMGLE</sequence>
<evidence type="ECO:0000256" key="4">
    <source>
        <dbReference type="ARBA" id="ARBA00023136"/>
    </source>
</evidence>
<feature type="region of interest" description="Disordered" evidence="5">
    <location>
        <begin position="644"/>
        <end position="702"/>
    </location>
</feature>
<feature type="compositionally biased region" description="Low complexity" evidence="5">
    <location>
        <begin position="363"/>
        <end position="380"/>
    </location>
</feature>
<feature type="compositionally biased region" description="Polar residues" evidence="5">
    <location>
        <begin position="585"/>
        <end position="600"/>
    </location>
</feature>
<dbReference type="GO" id="GO:0007031">
    <property type="term" value="P:peroxisome organization"/>
    <property type="evidence" value="ECO:0007669"/>
    <property type="project" value="TreeGrafter"/>
</dbReference>
<keyword evidence="3" id="KW-1133">Transmembrane helix</keyword>
<dbReference type="HOGENOM" id="CLU_016397_1_0_1"/>
<evidence type="ECO:0000256" key="3">
    <source>
        <dbReference type="ARBA" id="ARBA00022989"/>
    </source>
</evidence>
<evidence type="ECO:0000256" key="2">
    <source>
        <dbReference type="ARBA" id="ARBA00022692"/>
    </source>
</evidence>
<keyword evidence="4" id="KW-0472">Membrane</keyword>
<feature type="compositionally biased region" description="Polar residues" evidence="5">
    <location>
        <begin position="27"/>
        <end position="42"/>
    </location>
</feature>
<feature type="region of interest" description="Disordered" evidence="5">
    <location>
        <begin position="359"/>
        <end position="388"/>
    </location>
</feature>
<feature type="compositionally biased region" description="Low complexity" evidence="5">
    <location>
        <begin position="677"/>
        <end position="700"/>
    </location>
</feature>
<dbReference type="eggNOG" id="ENOG502QT80">
    <property type="taxonomic scope" value="Eukaryota"/>
</dbReference>
<organism evidence="8">
    <name type="scientific">Chaetomium thermophilum (strain DSM 1495 / CBS 144.50 / IMI 039719)</name>
    <name type="common">Thermochaetoides thermophila</name>
    <dbReference type="NCBI Taxonomy" id="759272"/>
    <lineage>
        <taxon>Eukaryota</taxon>
        <taxon>Fungi</taxon>
        <taxon>Dikarya</taxon>
        <taxon>Ascomycota</taxon>
        <taxon>Pezizomycotina</taxon>
        <taxon>Sordariomycetes</taxon>
        <taxon>Sordariomycetidae</taxon>
        <taxon>Sordariales</taxon>
        <taxon>Chaetomiaceae</taxon>
        <taxon>Thermochaetoides</taxon>
    </lineage>
</organism>
<dbReference type="GeneID" id="18258622"/>
<dbReference type="SMART" id="SM00693">
    <property type="entry name" value="DysFN"/>
    <property type="match status" value="1"/>
</dbReference>
<name>G0S9G8_CHATD</name>
<feature type="domain" description="Peroxin/Ferlin" evidence="6">
    <location>
        <begin position="414"/>
        <end position="483"/>
    </location>
</feature>
<comment type="subcellular location">
    <subcellularLocation>
        <location evidence="1">Endomembrane system</location>
        <topology evidence="1">Multi-pass membrane protein</topology>
    </subcellularLocation>
</comment>
<feature type="region of interest" description="Disordered" evidence="5">
    <location>
        <begin position="718"/>
        <end position="739"/>
    </location>
</feature>
<dbReference type="Pfam" id="PF06398">
    <property type="entry name" value="Pex24p"/>
    <property type="match status" value="1"/>
</dbReference>
<accession>G0S9G8</accession>
<dbReference type="GO" id="GO:0012505">
    <property type="term" value="C:endomembrane system"/>
    <property type="evidence" value="ECO:0007669"/>
    <property type="project" value="UniProtKB-SubCell"/>
</dbReference>
<dbReference type="EMBL" id="GL988043">
    <property type="protein sequence ID" value="EGS20079.1"/>
    <property type="molecule type" value="Genomic_DNA"/>
</dbReference>
<evidence type="ECO:0000259" key="6">
    <source>
        <dbReference type="SMART" id="SM00693"/>
    </source>
</evidence>
<feature type="compositionally biased region" description="Low complexity" evidence="5">
    <location>
        <begin position="653"/>
        <end position="666"/>
    </location>
</feature>
<dbReference type="OrthoDB" id="5586090at2759"/>
<feature type="compositionally biased region" description="Low complexity" evidence="5">
    <location>
        <begin position="557"/>
        <end position="571"/>
    </location>
</feature>
<dbReference type="AlphaFoldDB" id="G0S9G8"/>
<dbReference type="InterPro" id="IPR010482">
    <property type="entry name" value="TECPR1-like_DysF"/>
</dbReference>
<feature type="region of interest" description="Disordered" evidence="5">
    <location>
        <begin position="546"/>
        <end position="630"/>
    </location>
</feature>
<evidence type="ECO:0000313" key="7">
    <source>
        <dbReference type="EMBL" id="EGS20079.1"/>
    </source>
</evidence>
<dbReference type="Proteomes" id="UP000008066">
    <property type="component" value="Unassembled WGS sequence"/>
</dbReference>
<evidence type="ECO:0000313" key="8">
    <source>
        <dbReference type="Proteomes" id="UP000008066"/>
    </source>
</evidence>
<reference evidence="7 8" key="1">
    <citation type="journal article" date="2011" name="Cell">
        <title>Insight into structure and assembly of the nuclear pore complex by utilizing the genome of a eukaryotic thermophile.</title>
        <authorList>
            <person name="Amlacher S."/>
            <person name="Sarges P."/>
            <person name="Flemming D."/>
            <person name="van Noort V."/>
            <person name="Kunze R."/>
            <person name="Devos D.P."/>
            <person name="Arumugam M."/>
            <person name="Bork P."/>
            <person name="Hurt E."/>
        </authorList>
    </citation>
    <scope>NUCLEOTIDE SEQUENCE [LARGE SCALE GENOMIC DNA]</scope>
    <source>
        <strain evidence="8">DSM 1495 / CBS 144.50 / IMI 039719</strain>
    </source>
</reference>
<keyword evidence="8" id="KW-1185">Reference proteome</keyword>
<dbReference type="OMA" id="AWTDERN"/>
<dbReference type="RefSeq" id="XP_006694964.1">
    <property type="nucleotide sequence ID" value="XM_006694901.1"/>
</dbReference>
<feature type="region of interest" description="Disordered" evidence="5">
    <location>
        <begin position="14"/>
        <end position="45"/>
    </location>
</feature>
<protein>
    <submittedName>
        <fullName evidence="7">Putative peroxisomal integral membrane protein</fullName>
    </submittedName>
</protein>
<evidence type="ECO:0000256" key="1">
    <source>
        <dbReference type="ARBA" id="ARBA00004127"/>
    </source>
</evidence>
<proteinExistence type="predicted"/>